<dbReference type="AlphaFoldDB" id="A0A1I3E2M4"/>
<dbReference type="Gene3D" id="3.90.550.10">
    <property type="entry name" value="Spore Coat Polysaccharide Biosynthesis Protein SpsA, Chain A"/>
    <property type="match status" value="1"/>
</dbReference>
<sequence length="252" mass="27342">MTSIRVDVVLPCLNEAQALPWILQRMPAGYRAIVVDNGSTDGSADIARALGAEVVHETRRGFGAAAHAGLLAATAPIVAFCDADASMDPRDLPLVVDPVAQDDADLVLGRRRPTTRNAWPPHARLANTYLSWRLRRITGVNIHDLGPMRAARRDHLLALDLRDRRSGYPLEMFLGAAAADWRIREVDTGYAPRVGRSKVTGTVRGTLTAIHDMSALLRASSVVRNEIDDSPRRNDSDASGNAARASRIGDRS</sequence>
<reference evidence="4 6" key="1">
    <citation type="submission" date="2016-10" db="EMBL/GenBank/DDBJ databases">
        <authorList>
            <person name="Varghese N."/>
            <person name="Submissions S."/>
        </authorList>
    </citation>
    <scope>NUCLEOTIDE SEQUENCE [LARGE SCALE GENOMIC DNA]</scope>
    <source>
        <strain evidence="4 6">GMCC 1.11211</strain>
    </source>
</reference>
<dbReference type="InterPro" id="IPR050256">
    <property type="entry name" value="Glycosyltransferase_2"/>
</dbReference>
<dbReference type="SUPFAM" id="SSF53448">
    <property type="entry name" value="Nucleotide-diphospho-sugar transferases"/>
    <property type="match status" value="1"/>
</dbReference>
<dbReference type="EMBL" id="FOPW01000022">
    <property type="protein sequence ID" value="SFH93237.1"/>
    <property type="molecule type" value="Genomic_DNA"/>
</dbReference>
<comment type="similarity">
    <text evidence="1">Belongs to the glycosyltransferase 2 family.</text>
</comment>
<accession>A0A1I3E2M4</accession>
<evidence type="ECO:0000259" key="3">
    <source>
        <dbReference type="Pfam" id="PF00535"/>
    </source>
</evidence>
<evidence type="ECO:0000256" key="1">
    <source>
        <dbReference type="ARBA" id="ARBA00006739"/>
    </source>
</evidence>
<evidence type="ECO:0000313" key="4">
    <source>
        <dbReference type="EMBL" id="SFH93237.1"/>
    </source>
</evidence>
<organism evidence="5 7">
    <name type="scientific">Cryobacterium levicorallinum</name>
    <dbReference type="NCBI Taxonomy" id="995038"/>
    <lineage>
        <taxon>Bacteria</taxon>
        <taxon>Bacillati</taxon>
        <taxon>Actinomycetota</taxon>
        <taxon>Actinomycetes</taxon>
        <taxon>Micrococcales</taxon>
        <taxon>Microbacteriaceae</taxon>
        <taxon>Cryobacterium</taxon>
    </lineage>
</organism>
<evidence type="ECO:0000313" key="6">
    <source>
        <dbReference type="Proteomes" id="UP000199681"/>
    </source>
</evidence>
<dbReference type="PANTHER" id="PTHR48090:SF7">
    <property type="entry name" value="RFBJ PROTEIN"/>
    <property type="match status" value="1"/>
</dbReference>
<evidence type="ECO:0000313" key="5">
    <source>
        <dbReference type="EMBL" id="TFB81488.1"/>
    </source>
</evidence>
<dbReference type="PANTHER" id="PTHR48090">
    <property type="entry name" value="UNDECAPRENYL-PHOSPHATE 4-DEOXY-4-FORMAMIDO-L-ARABINOSE TRANSFERASE-RELATED"/>
    <property type="match status" value="1"/>
</dbReference>
<feature type="domain" description="Glycosyltransferase 2-like" evidence="3">
    <location>
        <begin position="8"/>
        <end position="154"/>
    </location>
</feature>
<dbReference type="STRING" id="995038.SAMN05216274_12240"/>
<dbReference type="CDD" id="cd04179">
    <property type="entry name" value="DPM_DPG-synthase_like"/>
    <property type="match status" value="1"/>
</dbReference>
<keyword evidence="6" id="KW-1185">Reference proteome</keyword>
<gene>
    <name evidence="5" type="ORF">E3O11_16435</name>
    <name evidence="4" type="ORF">SAMN05216274_12240</name>
</gene>
<name>A0A1I3E2M4_9MICO</name>
<evidence type="ECO:0000313" key="7">
    <source>
        <dbReference type="Proteomes" id="UP000297963"/>
    </source>
</evidence>
<protein>
    <submittedName>
        <fullName evidence="4">Glycosyl transferase family 2</fullName>
    </submittedName>
    <submittedName>
        <fullName evidence="5">Glycosyltransferase family 2 protein</fullName>
    </submittedName>
</protein>
<dbReference type="RefSeq" id="WP_092452651.1">
    <property type="nucleotide sequence ID" value="NZ_BKAC01000026.1"/>
</dbReference>
<dbReference type="Pfam" id="PF00535">
    <property type="entry name" value="Glycos_transf_2"/>
    <property type="match status" value="1"/>
</dbReference>
<dbReference type="InterPro" id="IPR029044">
    <property type="entry name" value="Nucleotide-diphossugar_trans"/>
</dbReference>
<dbReference type="InterPro" id="IPR001173">
    <property type="entry name" value="Glyco_trans_2-like"/>
</dbReference>
<keyword evidence="5" id="KW-0808">Transferase</keyword>
<reference evidence="5 7" key="2">
    <citation type="submission" date="2019-03" db="EMBL/GenBank/DDBJ databases">
        <title>Genomics of glacier-inhabiting Cryobacterium strains.</title>
        <authorList>
            <person name="Liu Q."/>
            <person name="Xin Y.-H."/>
        </authorList>
    </citation>
    <scope>NUCLEOTIDE SEQUENCE [LARGE SCALE GENOMIC DNA]</scope>
    <source>
        <strain evidence="5 7">Hh34</strain>
    </source>
</reference>
<dbReference type="Proteomes" id="UP000297963">
    <property type="component" value="Unassembled WGS sequence"/>
</dbReference>
<feature type="region of interest" description="Disordered" evidence="2">
    <location>
        <begin position="227"/>
        <end position="252"/>
    </location>
</feature>
<dbReference type="GO" id="GO:0016740">
    <property type="term" value="F:transferase activity"/>
    <property type="evidence" value="ECO:0007669"/>
    <property type="project" value="UniProtKB-KW"/>
</dbReference>
<feature type="compositionally biased region" description="Basic and acidic residues" evidence="2">
    <location>
        <begin position="227"/>
        <end position="236"/>
    </location>
</feature>
<comment type="caution">
    <text evidence="5">The sequence shown here is derived from an EMBL/GenBank/DDBJ whole genome shotgun (WGS) entry which is preliminary data.</text>
</comment>
<dbReference type="EMBL" id="SOFE01000030">
    <property type="protein sequence ID" value="TFB81488.1"/>
    <property type="molecule type" value="Genomic_DNA"/>
</dbReference>
<dbReference type="Proteomes" id="UP000199681">
    <property type="component" value="Unassembled WGS sequence"/>
</dbReference>
<proteinExistence type="inferred from homology"/>
<evidence type="ECO:0000256" key="2">
    <source>
        <dbReference type="SAM" id="MobiDB-lite"/>
    </source>
</evidence>